<protein>
    <recommendedName>
        <fullName evidence="2">Sugar ABC transporter substrate-binding protein</fullName>
    </recommendedName>
</protein>
<dbReference type="EMBL" id="VSSQ01007362">
    <property type="protein sequence ID" value="MPM35687.1"/>
    <property type="molecule type" value="Genomic_DNA"/>
</dbReference>
<proteinExistence type="predicted"/>
<gene>
    <name evidence="1" type="ORF">SDC9_82280</name>
</gene>
<dbReference type="PANTHER" id="PTHR43649:SF12">
    <property type="entry name" value="DIACETYLCHITOBIOSE BINDING PROTEIN DASA"/>
    <property type="match status" value="1"/>
</dbReference>
<evidence type="ECO:0008006" key="2">
    <source>
        <dbReference type="Google" id="ProtNLM"/>
    </source>
</evidence>
<dbReference type="Pfam" id="PF01547">
    <property type="entry name" value="SBP_bac_1"/>
    <property type="match status" value="1"/>
</dbReference>
<evidence type="ECO:0000313" key="1">
    <source>
        <dbReference type="EMBL" id="MPM35687.1"/>
    </source>
</evidence>
<dbReference type="InterPro" id="IPR050490">
    <property type="entry name" value="Bact_solute-bd_prot1"/>
</dbReference>
<comment type="caution">
    <text evidence="1">The sequence shown here is derived from an EMBL/GenBank/DDBJ whole genome shotgun (WGS) entry which is preliminary data.</text>
</comment>
<name>A0A644Z503_9ZZZZ</name>
<accession>A0A644Z503</accession>
<dbReference type="CDD" id="cd13585">
    <property type="entry name" value="PBP2_TMBP_like"/>
    <property type="match status" value="1"/>
</dbReference>
<dbReference type="SUPFAM" id="SSF53850">
    <property type="entry name" value="Periplasmic binding protein-like II"/>
    <property type="match status" value="1"/>
</dbReference>
<dbReference type="PANTHER" id="PTHR43649">
    <property type="entry name" value="ARABINOSE-BINDING PROTEIN-RELATED"/>
    <property type="match status" value="1"/>
</dbReference>
<dbReference type="Gene3D" id="3.40.190.10">
    <property type="entry name" value="Periplasmic binding protein-like II"/>
    <property type="match status" value="1"/>
</dbReference>
<reference evidence="1" key="1">
    <citation type="submission" date="2019-08" db="EMBL/GenBank/DDBJ databases">
        <authorList>
            <person name="Kucharzyk K."/>
            <person name="Murdoch R.W."/>
            <person name="Higgins S."/>
            <person name="Loffler F."/>
        </authorList>
    </citation>
    <scope>NUCLEOTIDE SEQUENCE</scope>
</reference>
<organism evidence="1">
    <name type="scientific">bioreactor metagenome</name>
    <dbReference type="NCBI Taxonomy" id="1076179"/>
    <lineage>
        <taxon>unclassified sequences</taxon>
        <taxon>metagenomes</taxon>
        <taxon>ecological metagenomes</taxon>
    </lineage>
</organism>
<dbReference type="AlphaFoldDB" id="A0A644Z503"/>
<sequence>MKKRSIVFCLLLAFLASSLVFAGGSAEASTASVSAKKTDMLLWLPPFGTGDSLDMDFWTTKLAPWAQENNVNLEIEITPWGGYEEKYLTGFASGQGPDVGYMYLEMFNDFIEMGTLEDIAPYFTQAEKENYIYWNQGTIKGGQYALPFIVGNPRIPFFNMDILKKAGVTELPRTWGELVTCLLAVKKANIAGIMPFAQEWADPAIGALNNIFYPYLWQAGGEIYNAEGNKVALMDNDAAVRAARFLHDLRFKHQVLTDESLALSGNAVREAFTKGQIAVASMDARSGAKLTDAGINWQFIPSFEDRTKAVWVASDSLVMNSASKNKELAASLMKYITSAPVMADYHQQIATFPPITKDEAYNDNPVFKSMFENENQYFKTLPVAEGSFKVMDVLYKNLQLMMLGDLTPEKAISNTVDYSKSVLGN</sequence>
<dbReference type="InterPro" id="IPR006059">
    <property type="entry name" value="SBP"/>
</dbReference>